<dbReference type="Gene3D" id="1.25.40.10">
    <property type="entry name" value="Tetratricopeptide repeat domain"/>
    <property type="match status" value="8"/>
</dbReference>
<dbReference type="Pfam" id="PF12895">
    <property type="entry name" value="ANAPC3"/>
    <property type="match status" value="1"/>
</dbReference>
<protein>
    <submittedName>
        <fullName evidence="5">Uncharacterized protein</fullName>
    </submittedName>
</protein>
<dbReference type="OrthoDB" id="9814448at2"/>
<evidence type="ECO:0000256" key="4">
    <source>
        <dbReference type="SAM" id="SignalP"/>
    </source>
</evidence>
<feature type="repeat" description="TPR" evidence="3">
    <location>
        <begin position="294"/>
        <end position="327"/>
    </location>
</feature>
<dbReference type="SUPFAM" id="SSF48452">
    <property type="entry name" value="TPR-like"/>
    <property type="match status" value="4"/>
</dbReference>
<evidence type="ECO:0000256" key="1">
    <source>
        <dbReference type="ARBA" id="ARBA00022737"/>
    </source>
</evidence>
<evidence type="ECO:0000256" key="3">
    <source>
        <dbReference type="PROSITE-ProRule" id="PRU00339"/>
    </source>
</evidence>
<dbReference type="SUPFAM" id="SSF81901">
    <property type="entry name" value="HCP-like"/>
    <property type="match status" value="1"/>
</dbReference>
<dbReference type="InterPro" id="IPR019734">
    <property type="entry name" value="TPR_rpt"/>
</dbReference>
<dbReference type="RefSeq" id="WP_101917904.1">
    <property type="nucleotide sequence ID" value="NZ_OENF01000039.1"/>
</dbReference>
<feature type="signal peptide" evidence="4">
    <location>
        <begin position="1"/>
        <end position="27"/>
    </location>
</feature>
<keyword evidence="2 3" id="KW-0802">TPR repeat</keyword>
<dbReference type="PANTHER" id="PTHR44186:SF1">
    <property type="entry name" value="BARDET-BIEDL SYNDROME 4 PROTEIN"/>
    <property type="match status" value="1"/>
</dbReference>
<dbReference type="SMART" id="SM00028">
    <property type="entry name" value="TPR"/>
    <property type="match status" value="10"/>
</dbReference>
<keyword evidence="6" id="KW-1185">Reference proteome</keyword>
<keyword evidence="4" id="KW-0732">Signal</keyword>
<feature type="chain" id="PRO_5013628412" evidence="4">
    <location>
        <begin position="28"/>
        <end position="1016"/>
    </location>
</feature>
<feature type="repeat" description="TPR" evidence="3">
    <location>
        <begin position="329"/>
        <end position="362"/>
    </location>
</feature>
<dbReference type="Pfam" id="PF13181">
    <property type="entry name" value="TPR_8"/>
    <property type="match status" value="1"/>
</dbReference>
<evidence type="ECO:0000256" key="2">
    <source>
        <dbReference type="ARBA" id="ARBA00022803"/>
    </source>
</evidence>
<dbReference type="Proteomes" id="UP000234211">
    <property type="component" value="Unassembled WGS sequence"/>
</dbReference>
<proteinExistence type="predicted"/>
<gene>
    <name evidence="5" type="ORF">TNO020_440029</name>
</gene>
<sequence length="1016" mass="117203">MRFIYSKKSYYLLFLIAFSTISTTIIAQESELNIGVKSKYYQAIKLYNNKAYGAAQNLFKEVYKNSESHKNIKADAHYYDAMCAIKQGQDDANEKVLAFVRNYPQNNKKEKAFLNVGNHYFANRKAAHALKWYQKVTINQLNKPERDELNYKMGYALLVSNYLKDAKEHFKTLLGSSVYGNDARYYFGYIAYKQENFGEAEDNLSQLANDATYKAKANYYILDISFKAGRFDKSIKIGEQLLTALKESKKNKKDEKEISQISKIVGESYFNLKKYEASIPYLKAYKGTNGKWKNTDYYYLGYAYYQQKNYEEAINNFNKIIDGSNKVAQNAYYHLGECYLESQKKMEALNAFKNASEMDFDAKITESAWLNYAKLSYELGNPYQSVPEVLKGFLAKYPNNTNANEISDLLITSFLYQQDYQGALTYLKNSKSAKNKNLVNEISLYRGIQLFNENKLLEATPHFEKATLSINEITRNKSIFWLAETDYTIGNYQNALNHFLQITNTDFKEAEKLPYHIAYTYFKLKNYQKSAEYFQQFLNTKLNDNNLNDDASNRLGDSFYASNKFSEAINSYQKVIEQGGVGADYSQYQTAMSYGFMGKNTQKIIAFKTLENQYPDSQLQDDALFQLATTYTTVNNTQKAQKTYENLLAKYSNSNYVPNVLLRQGLLYNNQNDKQKALQKYKEVVAKHPNSKEAKQAVSNVKNVYIDLGKVDEYATWVKNVLFINVTDADLDNATYQSAENKFLENKNQKAIIGFKKYLTAFPAGIHALNAHFYLAEAYNNTHQFKSAIPNYSYVIQQEKSEFTEIALTKLAKIYLEKEDWNNGITILEKLEKSANYPQNIIFAQSNLMKGYYQKENYNNAILYAEKVLATDKVATNITEDAKIIIARSAFKTNDFVTAEEYFYEVSRKATGELKAESLYYNAFFLNENKEYQASNKAVQNLIANYSSYKYWGVKSYIIMAKNYNALNDAYQATYILENIIKNFTEHKDITEEATSELRAIKIKEAKTNESVSTKN</sequence>
<dbReference type="Pfam" id="PF13174">
    <property type="entry name" value="TPR_6"/>
    <property type="match status" value="3"/>
</dbReference>
<keyword evidence="1" id="KW-0677">Repeat</keyword>
<reference evidence="6" key="1">
    <citation type="submission" date="2017-11" db="EMBL/GenBank/DDBJ databases">
        <authorList>
            <person name="Duchaud E."/>
        </authorList>
    </citation>
    <scope>NUCLEOTIDE SEQUENCE [LARGE SCALE GENOMIC DNA]</scope>
    <source>
        <strain evidence="6">Tenacibaculum sp. TNO020</strain>
    </source>
</reference>
<dbReference type="PROSITE" id="PS50005">
    <property type="entry name" value="TPR"/>
    <property type="match status" value="3"/>
</dbReference>
<feature type="repeat" description="TPR" evidence="3">
    <location>
        <begin position="658"/>
        <end position="691"/>
    </location>
</feature>
<dbReference type="AlphaFoldDB" id="A0A2H1YID2"/>
<evidence type="ECO:0000313" key="6">
    <source>
        <dbReference type="Proteomes" id="UP000234211"/>
    </source>
</evidence>
<dbReference type="PANTHER" id="PTHR44186">
    <property type="match status" value="1"/>
</dbReference>
<accession>A0A2H1YID2</accession>
<evidence type="ECO:0000313" key="5">
    <source>
        <dbReference type="EMBL" id="SOS75259.1"/>
    </source>
</evidence>
<dbReference type="EMBL" id="OENF01000039">
    <property type="protein sequence ID" value="SOS75259.1"/>
    <property type="molecule type" value="Genomic_DNA"/>
</dbReference>
<organism evidence="5 6">
    <name type="scientific">Tenacibaculum piscium</name>
    <dbReference type="NCBI Taxonomy" id="1458515"/>
    <lineage>
        <taxon>Bacteria</taxon>
        <taxon>Pseudomonadati</taxon>
        <taxon>Bacteroidota</taxon>
        <taxon>Flavobacteriia</taxon>
        <taxon>Flavobacteriales</taxon>
        <taxon>Flavobacteriaceae</taxon>
        <taxon>Tenacibaculum</taxon>
    </lineage>
</organism>
<name>A0A2H1YID2_9FLAO</name>
<dbReference type="InterPro" id="IPR011990">
    <property type="entry name" value="TPR-like_helical_dom_sf"/>
</dbReference>